<keyword evidence="9" id="KW-0812">Transmembrane</keyword>
<keyword evidence="2" id="KW-0963">Cytoplasm</keyword>
<dbReference type="InterPro" id="IPR050090">
    <property type="entry name" value="Tyrosine_recombinase_XerCD"/>
</dbReference>
<dbReference type="InterPro" id="IPR002104">
    <property type="entry name" value="Integrase_catalytic"/>
</dbReference>
<evidence type="ECO:0000256" key="1">
    <source>
        <dbReference type="ARBA" id="ARBA00004496"/>
    </source>
</evidence>
<evidence type="ECO:0000256" key="5">
    <source>
        <dbReference type="ARBA" id="ARBA00022908"/>
    </source>
</evidence>
<dbReference type="PROSITE" id="PS51898">
    <property type="entry name" value="TYR_RECOMBINASE"/>
    <property type="match status" value="1"/>
</dbReference>
<dbReference type="InterPro" id="IPR023009">
    <property type="entry name" value="Tyrosine_recombinase_XerC/XerD"/>
</dbReference>
<dbReference type="Gene3D" id="1.10.150.130">
    <property type="match status" value="1"/>
</dbReference>
<dbReference type="STRING" id="31234.E3NV16"/>
<dbReference type="PANTHER" id="PTHR30349:SF81">
    <property type="entry name" value="TYROSINE RECOMBINASE XERC"/>
    <property type="match status" value="1"/>
</dbReference>
<dbReference type="GO" id="GO:0015074">
    <property type="term" value="P:DNA integration"/>
    <property type="evidence" value="ECO:0007669"/>
    <property type="project" value="UniProtKB-KW"/>
</dbReference>
<dbReference type="InterPro" id="IPR004107">
    <property type="entry name" value="Integrase_SAM-like_N"/>
</dbReference>
<keyword evidence="7" id="KW-0233">DNA recombination</keyword>
<protein>
    <recommendedName>
        <fullName evidence="14">Tyrosine recombinase XerC</fullName>
    </recommendedName>
</protein>
<evidence type="ECO:0000259" key="11">
    <source>
        <dbReference type="PROSITE" id="PS51900"/>
    </source>
</evidence>
<dbReference type="InParanoid" id="E3NV16"/>
<dbReference type="GO" id="GO:0051301">
    <property type="term" value="P:cell division"/>
    <property type="evidence" value="ECO:0007669"/>
    <property type="project" value="UniProtKB-KW"/>
</dbReference>
<dbReference type="Pfam" id="PF02899">
    <property type="entry name" value="Phage_int_SAM_1"/>
    <property type="match status" value="1"/>
</dbReference>
<evidence type="ECO:0000256" key="7">
    <source>
        <dbReference type="ARBA" id="ARBA00023172"/>
    </source>
</evidence>
<reference evidence="12" key="1">
    <citation type="submission" date="2007-07" db="EMBL/GenBank/DDBJ databases">
        <title>PCAP assembly of the Caenorhabditis remanei genome.</title>
        <authorList>
            <consortium name="The Caenorhabditis remanei Sequencing Consortium"/>
            <person name="Wilson R.K."/>
        </authorList>
    </citation>
    <scope>NUCLEOTIDE SEQUENCE [LARGE SCALE GENOMIC DNA]</scope>
    <source>
        <strain evidence="12">PB4641</strain>
    </source>
</reference>
<sequence length="543" mass="62390">MGHAKKVIVGAHYDVYGNFKGADDNASGVVGLIEIARILAANKASLKQNVDFVFYTLEEPPYFRTEHMGSYIHAQSILKQKDQIQAVYILEMIGYFDHKNVQDYPSGLALFYPKHGNFIGAVSNFTSRGLGEKYCDAMKALKRLDCQRLIAPSFVQGVDFSDHLNYWRFDIPAIMITDTAFFRNKHYHTQEDTVEKLNLNKMAEVINGCGVYSFTRLIFFNLVISFAILIKGELMQYGAMQLLSMWIKDRKIQNQSVHTLDAYFRDVSNFIDFCYDKQIELKQVEAADLREYVAYRVEKDQLSTSSLQRHLTSIRQFMKWAKQGGYLEINAADDFQIKRQARPLPGMIDIETVNQIMDQPEPEKPIEKQLWLRDKAILELLYSSGLRLAEVQSLAIRDIDFTRHLLRITGKGNKTRIVPFGSKARDSLIEWLKIYRIWQGEFSPESLVFITQRGTSISPRQIENRVKYQALRAGVNVDLHPHLLRHCFASHMLSNSGDLRAVQEMLGHSNLTTTQIYTHVDFDHLAQVYDQAHPRAAASKIKN</sequence>
<feature type="transmembrane region" description="Helical" evidence="9">
    <location>
        <begin position="210"/>
        <end position="230"/>
    </location>
</feature>
<dbReference type="HOGENOM" id="CLU_501769_0_0_1"/>
<name>E3NV16_CAERE</name>
<accession>E3NV16</accession>
<gene>
    <name evidence="12" type="ORF">CRE_30625</name>
</gene>
<dbReference type="SUPFAM" id="SSF53187">
    <property type="entry name" value="Zn-dependent exopeptidases"/>
    <property type="match status" value="1"/>
</dbReference>
<keyword evidence="13" id="KW-1185">Reference proteome</keyword>
<keyword evidence="3" id="KW-0132">Cell division</keyword>
<comment type="subcellular location">
    <subcellularLocation>
        <location evidence="1">Cytoplasm</location>
    </subcellularLocation>
</comment>
<keyword evidence="8" id="KW-0131">Cell cycle</keyword>
<feature type="domain" description="Core-binding (CB)" evidence="11">
    <location>
        <begin position="237"/>
        <end position="322"/>
    </location>
</feature>
<dbReference type="InterPro" id="IPR018247">
    <property type="entry name" value="EF_Hand_1_Ca_BS"/>
</dbReference>
<dbReference type="PROSITE" id="PS51900">
    <property type="entry name" value="CB"/>
    <property type="match status" value="1"/>
</dbReference>
<evidence type="ECO:0000256" key="4">
    <source>
        <dbReference type="ARBA" id="ARBA00022829"/>
    </source>
</evidence>
<dbReference type="InterPro" id="IPR013762">
    <property type="entry name" value="Integrase-like_cat_sf"/>
</dbReference>
<keyword evidence="9" id="KW-0472">Membrane</keyword>
<feature type="domain" description="Tyr recombinase" evidence="10">
    <location>
        <begin position="343"/>
        <end position="530"/>
    </location>
</feature>
<evidence type="ECO:0008006" key="14">
    <source>
        <dbReference type="Google" id="ProtNLM"/>
    </source>
</evidence>
<proteinExistence type="inferred from homology"/>
<dbReference type="GO" id="GO:0007059">
    <property type="term" value="P:chromosome segregation"/>
    <property type="evidence" value="ECO:0007669"/>
    <property type="project" value="UniProtKB-KW"/>
</dbReference>
<evidence type="ECO:0000256" key="3">
    <source>
        <dbReference type="ARBA" id="ARBA00022618"/>
    </source>
</evidence>
<evidence type="ECO:0000256" key="9">
    <source>
        <dbReference type="SAM" id="Phobius"/>
    </source>
</evidence>
<keyword evidence="4" id="KW-0159">Chromosome partition</keyword>
<dbReference type="InterPro" id="IPR007484">
    <property type="entry name" value="Peptidase_M28"/>
</dbReference>
<dbReference type="PROSITE" id="PS00018">
    <property type="entry name" value="EF_HAND_1"/>
    <property type="match status" value="1"/>
</dbReference>
<dbReference type="eggNOG" id="ENOG502SHR7">
    <property type="taxonomic scope" value="Eukaryota"/>
</dbReference>
<dbReference type="Gene3D" id="3.40.630.10">
    <property type="entry name" value="Zn peptidases"/>
    <property type="match status" value="1"/>
</dbReference>
<dbReference type="AlphaFoldDB" id="E3NV16"/>
<dbReference type="Pfam" id="PF04389">
    <property type="entry name" value="Peptidase_M28"/>
    <property type="match status" value="1"/>
</dbReference>
<evidence type="ECO:0000313" key="12">
    <source>
        <dbReference type="EMBL" id="EFO97009.1"/>
    </source>
</evidence>
<evidence type="ECO:0000256" key="2">
    <source>
        <dbReference type="ARBA" id="ARBA00022490"/>
    </source>
</evidence>
<evidence type="ECO:0000313" key="13">
    <source>
        <dbReference type="Proteomes" id="UP000008281"/>
    </source>
</evidence>
<evidence type="ECO:0000259" key="10">
    <source>
        <dbReference type="PROSITE" id="PS51898"/>
    </source>
</evidence>
<organism evidence="13">
    <name type="scientific">Caenorhabditis remanei</name>
    <name type="common">Caenorhabditis vulgaris</name>
    <dbReference type="NCBI Taxonomy" id="31234"/>
    <lineage>
        <taxon>Eukaryota</taxon>
        <taxon>Metazoa</taxon>
        <taxon>Ecdysozoa</taxon>
        <taxon>Nematoda</taxon>
        <taxon>Chromadorea</taxon>
        <taxon>Rhabditida</taxon>
        <taxon>Rhabditina</taxon>
        <taxon>Rhabditomorpha</taxon>
        <taxon>Rhabditoidea</taxon>
        <taxon>Rhabditidae</taxon>
        <taxon>Peloderinae</taxon>
        <taxon>Caenorhabditis</taxon>
    </lineage>
</organism>
<dbReference type="HAMAP" id="MF_01808">
    <property type="entry name" value="Recomb_XerC_XerD"/>
    <property type="match status" value="1"/>
</dbReference>
<keyword evidence="9" id="KW-1133">Transmembrane helix</keyword>
<dbReference type="EMBL" id="DS270758">
    <property type="protein sequence ID" value="EFO97009.1"/>
    <property type="molecule type" value="Genomic_DNA"/>
</dbReference>
<dbReference type="InterPro" id="IPR044068">
    <property type="entry name" value="CB"/>
</dbReference>
<dbReference type="Pfam" id="PF00589">
    <property type="entry name" value="Phage_integrase"/>
    <property type="match status" value="1"/>
</dbReference>
<dbReference type="PANTHER" id="PTHR30349">
    <property type="entry name" value="PHAGE INTEGRASE-RELATED"/>
    <property type="match status" value="1"/>
</dbReference>
<dbReference type="InterPro" id="IPR011010">
    <property type="entry name" value="DNA_brk_join_enz"/>
</dbReference>
<dbReference type="InterPro" id="IPR010998">
    <property type="entry name" value="Integrase_recombinase_N"/>
</dbReference>
<keyword evidence="6" id="KW-0238">DNA-binding</keyword>
<dbReference type="OrthoDB" id="5920722at2759"/>
<evidence type="ECO:0000256" key="6">
    <source>
        <dbReference type="ARBA" id="ARBA00023125"/>
    </source>
</evidence>
<keyword evidence="5" id="KW-0229">DNA integration</keyword>
<dbReference type="Gene3D" id="1.10.443.10">
    <property type="entry name" value="Intergrase catalytic core"/>
    <property type="match status" value="1"/>
</dbReference>
<dbReference type="GO" id="GO:0003677">
    <property type="term" value="F:DNA binding"/>
    <property type="evidence" value="ECO:0007669"/>
    <property type="project" value="UniProtKB-KW"/>
</dbReference>
<evidence type="ECO:0000256" key="8">
    <source>
        <dbReference type="ARBA" id="ARBA00023306"/>
    </source>
</evidence>
<dbReference type="GO" id="GO:0006310">
    <property type="term" value="P:DNA recombination"/>
    <property type="evidence" value="ECO:0007669"/>
    <property type="project" value="UniProtKB-KW"/>
</dbReference>
<dbReference type="GO" id="GO:0005737">
    <property type="term" value="C:cytoplasm"/>
    <property type="evidence" value="ECO:0007669"/>
    <property type="project" value="UniProtKB-SubCell"/>
</dbReference>
<dbReference type="Proteomes" id="UP000008281">
    <property type="component" value="Unassembled WGS sequence"/>
</dbReference>
<dbReference type="CDD" id="cd00798">
    <property type="entry name" value="INT_XerDC_C"/>
    <property type="match status" value="1"/>
</dbReference>
<dbReference type="SUPFAM" id="SSF56349">
    <property type="entry name" value="DNA breaking-rejoining enzymes"/>
    <property type="match status" value="1"/>
</dbReference>